<feature type="transmembrane region" description="Helical" evidence="7">
    <location>
        <begin position="101"/>
        <end position="122"/>
    </location>
</feature>
<evidence type="ECO:0000256" key="5">
    <source>
        <dbReference type="ARBA" id="ARBA00023136"/>
    </source>
</evidence>
<name>A0ABV6JY63_9PROT</name>
<dbReference type="Proteomes" id="UP001589865">
    <property type="component" value="Unassembled WGS sequence"/>
</dbReference>
<feature type="transmembrane region" description="Helical" evidence="7">
    <location>
        <begin position="75"/>
        <end position="94"/>
    </location>
</feature>
<comment type="caution">
    <text evidence="8">The sequence shown here is derived from an EMBL/GenBank/DDBJ whole genome shotgun (WGS) entry which is preliminary data.</text>
</comment>
<dbReference type="Pfam" id="PF03626">
    <property type="entry name" value="COX4_pro"/>
    <property type="match status" value="1"/>
</dbReference>
<reference evidence="8 9" key="1">
    <citation type="submission" date="2024-09" db="EMBL/GenBank/DDBJ databases">
        <authorList>
            <person name="Sun Q."/>
            <person name="Mori K."/>
        </authorList>
    </citation>
    <scope>NUCLEOTIDE SEQUENCE [LARGE SCALE GENOMIC DNA]</scope>
    <source>
        <strain evidence="8 9">TBRC 5777</strain>
    </source>
</reference>
<feature type="region of interest" description="Disordered" evidence="6">
    <location>
        <begin position="1"/>
        <end position="35"/>
    </location>
</feature>
<dbReference type="InterPro" id="IPR011743">
    <property type="entry name" value="Caa3_sub_IV"/>
</dbReference>
<protein>
    <submittedName>
        <fullName evidence="8">Cytochrome C oxidase subunit IV family protein</fullName>
    </submittedName>
</protein>
<accession>A0ABV6JY63</accession>
<dbReference type="InterPro" id="IPR005171">
    <property type="entry name" value="Cyt_c_oxidase_su4_prok"/>
</dbReference>
<feature type="compositionally biased region" description="Basic and acidic residues" evidence="6">
    <location>
        <begin position="11"/>
        <end position="21"/>
    </location>
</feature>
<evidence type="ECO:0000256" key="1">
    <source>
        <dbReference type="ARBA" id="ARBA00004651"/>
    </source>
</evidence>
<keyword evidence="2" id="KW-1003">Cell membrane</keyword>
<organism evidence="8 9">
    <name type="scientific">Roseomonas elaeocarpi</name>
    <dbReference type="NCBI Taxonomy" id="907779"/>
    <lineage>
        <taxon>Bacteria</taxon>
        <taxon>Pseudomonadati</taxon>
        <taxon>Pseudomonadota</taxon>
        <taxon>Alphaproteobacteria</taxon>
        <taxon>Acetobacterales</taxon>
        <taxon>Roseomonadaceae</taxon>
        <taxon>Roseomonas</taxon>
    </lineage>
</organism>
<evidence type="ECO:0000313" key="9">
    <source>
        <dbReference type="Proteomes" id="UP001589865"/>
    </source>
</evidence>
<evidence type="ECO:0000256" key="3">
    <source>
        <dbReference type="ARBA" id="ARBA00022692"/>
    </source>
</evidence>
<keyword evidence="4 7" id="KW-1133">Transmembrane helix</keyword>
<evidence type="ECO:0000256" key="6">
    <source>
        <dbReference type="SAM" id="MobiDB-lite"/>
    </source>
</evidence>
<keyword evidence="3 7" id="KW-0812">Transmembrane</keyword>
<dbReference type="EMBL" id="JBHLUN010000017">
    <property type="protein sequence ID" value="MFC0410677.1"/>
    <property type="molecule type" value="Genomic_DNA"/>
</dbReference>
<dbReference type="NCBIfam" id="TIGR02229">
    <property type="entry name" value="caa3_sub_IV"/>
    <property type="match status" value="1"/>
</dbReference>
<proteinExistence type="predicted"/>
<evidence type="ECO:0000313" key="8">
    <source>
        <dbReference type="EMBL" id="MFC0410677.1"/>
    </source>
</evidence>
<keyword evidence="5 7" id="KW-0472">Membrane</keyword>
<sequence length="152" mass="16249">MSAAAGQARPAEQDPSHEAPHKGLHRGPHKGLGEDVPQTTRAILRRAVPLWAALMVLLALTLVLAYVPMGHWTTVAAFAIGAAKAILIGLFFMNLRRPDPLLRVAGGASVLWIALMFALTFADVLTRPSLTQPGTVTPATMQTDHEAGTRLF</sequence>
<evidence type="ECO:0000256" key="7">
    <source>
        <dbReference type="SAM" id="Phobius"/>
    </source>
</evidence>
<dbReference type="RefSeq" id="WP_377046432.1">
    <property type="nucleotide sequence ID" value="NZ_JBHLUN010000017.1"/>
</dbReference>
<evidence type="ECO:0000256" key="4">
    <source>
        <dbReference type="ARBA" id="ARBA00022989"/>
    </source>
</evidence>
<gene>
    <name evidence="8" type="ORF">ACFFGY_20710</name>
</gene>
<keyword evidence="9" id="KW-1185">Reference proteome</keyword>
<evidence type="ECO:0000256" key="2">
    <source>
        <dbReference type="ARBA" id="ARBA00022475"/>
    </source>
</evidence>
<feature type="transmembrane region" description="Helical" evidence="7">
    <location>
        <begin position="48"/>
        <end position="69"/>
    </location>
</feature>
<comment type="subcellular location">
    <subcellularLocation>
        <location evidence="1">Cell membrane</location>
        <topology evidence="1">Multi-pass membrane protein</topology>
    </subcellularLocation>
</comment>